<feature type="transmembrane region" description="Helical" evidence="1">
    <location>
        <begin position="12"/>
        <end position="34"/>
    </location>
</feature>
<keyword evidence="1" id="KW-0812">Transmembrane</keyword>
<reference evidence="2 3" key="1">
    <citation type="journal article" date="2020" name="Mol. Biol. Evol.">
        <title>Distinct Expression and Methylation Patterns for Genes with Different Fates following a Single Whole-Genome Duplication in Flowering Plants.</title>
        <authorList>
            <person name="Shi T."/>
            <person name="Rahmani R.S."/>
            <person name="Gugger P.F."/>
            <person name="Wang M."/>
            <person name="Li H."/>
            <person name="Zhang Y."/>
            <person name="Li Z."/>
            <person name="Wang Q."/>
            <person name="Van de Peer Y."/>
            <person name="Marchal K."/>
            <person name="Chen J."/>
        </authorList>
    </citation>
    <scope>NUCLEOTIDE SEQUENCE [LARGE SCALE GENOMIC DNA]</scope>
    <source>
        <tissue evidence="2">Leaf</tissue>
    </source>
</reference>
<name>A0A822ZCQ0_NELNU</name>
<accession>A0A822ZCQ0</accession>
<dbReference type="EMBL" id="DUZY01000005">
    <property type="protein sequence ID" value="DAD41205.1"/>
    <property type="molecule type" value="Genomic_DNA"/>
</dbReference>
<evidence type="ECO:0000313" key="3">
    <source>
        <dbReference type="Proteomes" id="UP000607653"/>
    </source>
</evidence>
<evidence type="ECO:0000313" key="2">
    <source>
        <dbReference type="EMBL" id="DAD41205.1"/>
    </source>
</evidence>
<keyword evidence="3" id="KW-1185">Reference proteome</keyword>
<evidence type="ECO:0000256" key="1">
    <source>
        <dbReference type="SAM" id="Phobius"/>
    </source>
</evidence>
<protein>
    <submittedName>
        <fullName evidence="2">Uncharacterized protein</fullName>
    </submittedName>
</protein>
<comment type="caution">
    <text evidence="2">The sequence shown here is derived from an EMBL/GenBank/DDBJ whole genome shotgun (WGS) entry which is preliminary data.</text>
</comment>
<keyword evidence="1" id="KW-0472">Membrane</keyword>
<proteinExistence type="predicted"/>
<dbReference type="Proteomes" id="UP000607653">
    <property type="component" value="Unassembled WGS sequence"/>
</dbReference>
<organism evidence="2 3">
    <name type="scientific">Nelumbo nucifera</name>
    <name type="common">Sacred lotus</name>
    <dbReference type="NCBI Taxonomy" id="4432"/>
    <lineage>
        <taxon>Eukaryota</taxon>
        <taxon>Viridiplantae</taxon>
        <taxon>Streptophyta</taxon>
        <taxon>Embryophyta</taxon>
        <taxon>Tracheophyta</taxon>
        <taxon>Spermatophyta</taxon>
        <taxon>Magnoliopsida</taxon>
        <taxon>Proteales</taxon>
        <taxon>Nelumbonaceae</taxon>
        <taxon>Nelumbo</taxon>
    </lineage>
</organism>
<dbReference type="AlphaFoldDB" id="A0A822ZCQ0"/>
<sequence length="63" mass="6856">MESSILESIGVEIIGVMTPVSICMLLVVLLVYALTPSSPDPTPFALLQRWSTSKTPLTRLPKN</sequence>
<gene>
    <name evidence="2" type="ORF">HUJ06_015528</name>
</gene>
<keyword evidence="1" id="KW-1133">Transmembrane helix</keyword>